<accession>A0ABV6P8D7</accession>
<dbReference type="Pfam" id="PF12502">
    <property type="entry name" value="DUF3710"/>
    <property type="match status" value="1"/>
</dbReference>
<evidence type="ECO:0000313" key="2">
    <source>
        <dbReference type="EMBL" id="MFC0580881.1"/>
    </source>
</evidence>
<dbReference type="EMBL" id="JBHLUB010000001">
    <property type="protein sequence ID" value="MFC0580881.1"/>
    <property type="molecule type" value="Genomic_DNA"/>
</dbReference>
<evidence type="ECO:0000313" key="3">
    <source>
        <dbReference type="Proteomes" id="UP001589862"/>
    </source>
</evidence>
<protein>
    <submittedName>
        <fullName evidence="2">DUF3710 domain-containing protein</fullName>
    </submittedName>
</protein>
<keyword evidence="3" id="KW-1185">Reference proteome</keyword>
<feature type="compositionally biased region" description="Acidic residues" evidence="1">
    <location>
        <begin position="18"/>
        <end position="35"/>
    </location>
</feature>
<feature type="region of interest" description="Disordered" evidence="1">
    <location>
        <begin position="1"/>
        <end position="44"/>
    </location>
</feature>
<dbReference type="Proteomes" id="UP001589862">
    <property type="component" value="Unassembled WGS sequence"/>
</dbReference>
<evidence type="ECO:0000256" key="1">
    <source>
        <dbReference type="SAM" id="MobiDB-lite"/>
    </source>
</evidence>
<feature type="region of interest" description="Disordered" evidence="1">
    <location>
        <begin position="193"/>
        <end position="216"/>
    </location>
</feature>
<feature type="compositionally biased region" description="Polar residues" evidence="1">
    <location>
        <begin position="1"/>
        <end position="14"/>
    </location>
</feature>
<gene>
    <name evidence="2" type="ORF">ACFFFR_00550</name>
</gene>
<sequence>MRLFGRNQNQNISHVESPFEDEDELVDSPEEDAEGPFDLSEKPDLEGYLDLGSLRLPVQDGMNLQIEVSENTNQVIAVTVVLGQSSLQLQPFAAPKRAGLWSEISEQLIKSLHQQEAEVAKKDGRWGEELLARVPASMPDGSPGWRVARFIGIDGNRWFLRAVVAGQAAMENAETAIVEDYLSRVVVDRGTDPMPPRDLLPLSAPTDLPGQPTVQA</sequence>
<organism evidence="2 3">
    <name type="scientific">Micrococcoides hystricis</name>
    <dbReference type="NCBI Taxonomy" id="1572761"/>
    <lineage>
        <taxon>Bacteria</taxon>
        <taxon>Bacillati</taxon>
        <taxon>Actinomycetota</taxon>
        <taxon>Actinomycetes</taxon>
        <taxon>Micrococcales</taxon>
        <taxon>Micrococcaceae</taxon>
        <taxon>Micrococcoides</taxon>
    </lineage>
</organism>
<dbReference type="RefSeq" id="WP_377457270.1">
    <property type="nucleotide sequence ID" value="NZ_JBHLUB010000001.1"/>
</dbReference>
<proteinExistence type="predicted"/>
<reference evidence="2 3" key="1">
    <citation type="submission" date="2024-09" db="EMBL/GenBank/DDBJ databases">
        <authorList>
            <person name="Sun Q."/>
            <person name="Mori K."/>
        </authorList>
    </citation>
    <scope>NUCLEOTIDE SEQUENCE [LARGE SCALE GENOMIC DNA]</scope>
    <source>
        <strain evidence="2 3">NCAIM B.02604</strain>
    </source>
</reference>
<dbReference type="InterPro" id="IPR022183">
    <property type="entry name" value="DUF3710"/>
</dbReference>
<name>A0ABV6P8D7_9MICC</name>
<comment type="caution">
    <text evidence="2">The sequence shown here is derived from an EMBL/GenBank/DDBJ whole genome shotgun (WGS) entry which is preliminary data.</text>
</comment>